<reference evidence="22 23" key="1">
    <citation type="submission" date="2014-09" db="EMBL/GenBank/DDBJ databases">
        <title>Draft Genome Sequence of Porphyromonas macacae COT-192_OH2859.</title>
        <authorList>
            <person name="Wallis C."/>
            <person name="Deusch O."/>
            <person name="O'Flynn C."/>
            <person name="Davis I."/>
            <person name="Horsfall A."/>
            <person name="Kirkwood N."/>
            <person name="Harris S."/>
            <person name="Eisen J.A."/>
            <person name="Coil D.A."/>
            <person name="Darling A.E."/>
            <person name="Jospin G."/>
            <person name="Alexiev A."/>
        </authorList>
    </citation>
    <scope>NUCLEOTIDE SEQUENCE [LARGE SCALE GENOMIC DNA]</scope>
    <source>
        <strain evidence="23">COT-192 OH2859</strain>
    </source>
</reference>
<comment type="similarity">
    <text evidence="14">Belongs to the glycosyl hydrolase 2 family. Beta-mannosidase B subfamily.</text>
</comment>
<feature type="domain" description="Glycoside hydrolase family 2 immunoglobulin-like beta-sandwich" evidence="18">
    <location>
        <begin position="233"/>
        <end position="334"/>
    </location>
</feature>
<evidence type="ECO:0000256" key="12">
    <source>
        <dbReference type="ARBA" id="ARBA00023180"/>
    </source>
</evidence>
<dbReference type="InterPro" id="IPR041447">
    <property type="entry name" value="Mannosidase_ig"/>
</dbReference>
<evidence type="ECO:0000256" key="5">
    <source>
        <dbReference type="ARBA" id="ARBA00011738"/>
    </source>
</evidence>
<dbReference type="InterPro" id="IPR054593">
    <property type="entry name" value="Beta-mannosidase-like_N2"/>
</dbReference>
<dbReference type="Gene3D" id="2.60.40.10">
    <property type="entry name" value="Immunoglobulins"/>
    <property type="match status" value="3"/>
</dbReference>
<dbReference type="Pfam" id="PF22666">
    <property type="entry name" value="Glyco_hydro_2_N2"/>
    <property type="match status" value="1"/>
</dbReference>
<dbReference type="AlphaFoldDB" id="A0A0A2E706"/>
<dbReference type="SUPFAM" id="SSF51445">
    <property type="entry name" value="(Trans)glycosidases"/>
    <property type="match status" value="1"/>
</dbReference>
<dbReference type="GO" id="GO:0006516">
    <property type="term" value="P:glycoprotein catabolic process"/>
    <property type="evidence" value="ECO:0007669"/>
    <property type="project" value="TreeGrafter"/>
</dbReference>
<evidence type="ECO:0000256" key="6">
    <source>
        <dbReference type="ARBA" id="ARBA00012754"/>
    </source>
</evidence>
<comment type="caution">
    <text evidence="22">The sequence shown here is derived from an EMBL/GenBank/DDBJ whole genome shotgun (WGS) entry which is preliminary data.</text>
</comment>
<name>A0A0A2E706_9PORP</name>
<dbReference type="SUPFAM" id="SSF49785">
    <property type="entry name" value="Galactose-binding domain-like"/>
    <property type="match status" value="1"/>
</dbReference>
<dbReference type="Gene3D" id="2.60.120.260">
    <property type="entry name" value="Galactose-binding domain-like"/>
    <property type="match status" value="1"/>
</dbReference>
<dbReference type="GO" id="GO:0005576">
    <property type="term" value="C:extracellular region"/>
    <property type="evidence" value="ECO:0007669"/>
    <property type="project" value="UniProtKB-SubCell"/>
</dbReference>
<dbReference type="PANTHER" id="PTHR43730:SF1">
    <property type="entry name" value="BETA-MANNOSIDASE"/>
    <property type="match status" value="1"/>
</dbReference>
<feature type="chain" id="PRO_5001986898" description="Beta-mannosidase B" evidence="17">
    <location>
        <begin position="26"/>
        <end position="861"/>
    </location>
</feature>
<keyword evidence="8" id="KW-0645">Protease</keyword>
<evidence type="ECO:0000256" key="1">
    <source>
        <dbReference type="ARBA" id="ARBA00000829"/>
    </source>
</evidence>
<dbReference type="Pfam" id="PF17786">
    <property type="entry name" value="Mannosidase_ig"/>
    <property type="match status" value="1"/>
</dbReference>
<dbReference type="Proteomes" id="UP000030103">
    <property type="component" value="Unassembled WGS sequence"/>
</dbReference>
<dbReference type="PANTHER" id="PTHR43730">
    <property type="entry name" value="BETA-MANNOSIDASE"/>
    <property type="match status" value="1"/>
</dbReference>
<dbReference type="GO" id="GO:0008234">
    <property type="term" value="F:cysteine-type peptidase activity"/>
    <property type="evidence" value="ECO:0007669"/>
    <property type="project" value="UniProtKB-KW"/>
</dbReference>
<dbReference type="GO" id="GO:0006508">
    <property type="term" value="P:proteolysis"/>
    <property type="evidence" value="ECO:0007669"/>
    <property type="project" value="UniProtKB-KW"/>
</dbReference>
<comment type="pathway">
    <text evidence="3">Glycan metabolism; N-glycan degradation.</text>
</comment>
<dbReference type="InterPro" id="IPR008979">
    <property type="entry name" value="Galactose-bd-like_sf"/>
</dbReference>
<evidence type="ECO:0000256" key="8">
    <source>
        <dbReference type="ARBA" id="ARBA00022670"/>
    </source>
</evidence>
<organism evidence="22 23">
    <name type="scientific">Porphyromonas macacae</name>
    <dbReference type="NCBI Taxonomy" id="28115"/>
    <lineage>
        <taxon>Bacteria</taxon>
        <taxon>Pseudomonadati</taxon>
        <taxon>Bacteroidota</taxon>
        <taxon>Bacteroidia</taxon>
        <taxon>Bacteroidales</taxon>
        <taxon>Porphyromonadaceae</taxon>
        <taxon>Porphyromonas</taxon>
    </lineage>
</organism>
<dbReference type="Pfam" id="PF17753">
    <property type="entry name" value="Ig_mannosidase"/>
    <property type="match status" value="1"/>
</dbReference>
<evidence type="ECO:0000259" key="21">
    <source>
        <dbReference type="Pfam" id="PF22666"/>
    </source>
</evidence>
<evidence type="ECO:0000256" key="4">
    <source>
        <dbReference type="ARBA" id="ARBA00006067"/>
    </source>
</evidence>
<dbReference type="SUPFAM" id="SSF49303">
    <property type="entry name" value="beta-Galactosidase/glucuronidase domain"/>
    <property type="match status" value="3"/>
</dbReference>
<dbReference type="RefSeq" id="WP_036874522.1">
    <property type="nucleotide sequence ID" value="NZ_JRFA01000023.1"/>
</dbReference>
<gene>
    <name evidence="22" type="ORF">HQ47_07875</name>
</gene>
<evidence type="ECO:0000256" key="15">
    <source>
        <dbReference type="ARBA" id="ARBA00041069"/>
    </source>
</evidence>
<evidence type="ECO:0000256" key="3">
    <source>
        <dbReference type="ARBA" id="ARBA00004740"/>
    </source>
</evidence>
<dbReference type="EMBL" id="JRFA01000023">
    <property type="protein sequence ID" value="KGN73372.1"/>
    <property type="molecule type" value="Genomic_DNA"/>
</dbReference>
<dbReference type="EC" id="3.2.1.25" evidence="6"/>
<evidence type="ECO:0000313" key="22">
    <source>
        <dbReference type="EMBL" id="KGN73372.1"/>
    </source>
</evidence>
<evidence type="ECO:0000256" key="9">
    <source>
        <dbReference type="ARBA" id="ARBA00022801"/>
    </source>
</evidence>
<dbReference type="GO" id="GO:0005975">
    <property type="term" value="P:carbohydrate metabolic process"/>
    <property type="evidence" value="ECO:0007669"/>
    <property type="project" value="InterPro"/>
</dbReference>
<dbReference type="InterPro" id="IPR013783">
    <property type="entry name" value="Ig-like_fold"/>
</dbReference>
<feature type="domain" description="Mannosidase Ig/CBM-like" evidence="20">
    <location>
        <begin position="693"/>
        <end position="782"/>
    </location>
</feature>
<dbReference type="InterPro" id="IPR006102">
    <property type="entry name" value="Ig-like_GH2"/>
</dbReference>
<keyword evidence="12" id="KW-0325">Glycoprotein</keyword>
<keyword evidence="17" id="KW-0732">Signal</keyword>
<keyword evidence="7" id="KW-0964">Secreted</keyword>
<sequence>MKLRNFGLFTLFLYMTLLSVHSLEATDLPDTVYLHDGWTFGPPAKPARFPATVPGVVQQDFIRLGVLPDPGWGTNEDSVQWAGDHDWTYRLVFKLTDEQLKSRNSILEFQGLDTYAEVKLNGREILRSENMFVGHRVPVQGLLQKENELLVAFTSPLKAALLAYEKSGVDYPADNDHGHPRLSIYTRKAPYHYGWDWGERLITIGIWRPVLLHLQGDLAFEEQPEITCRLNAPACDKAKAAVNVTLRNNTSRTKKIQIGCTLFAPDGHIVHQSRKPVACRGVVSDYSIAFDVHRPELWMPAGWGKPNLYRAEVVLYDEKGKPLGLKAEATAGFRTVELVREPDAYGRSFYFRVNGKPLFAKGANYIPGTLLLPARDEAYRRRLFDDIKDQGMNMLRVWGGGVYEDDWFYNRADSLGILIWQDFMFACTAYPGDTAFLDNVEQEVRYNVRRLRRHPSVAVWCGNNEIREGLKYWGWQKKYSPEVYSRFLTDYDKLFARLIPSLLKEEDPNRSYIQSSPDTANWGRPQTLGLGESHYWGVWYGREPFEILRERTSRFISEFGVQSFPALSSIRRFSTPADEALDSPVMKAHQKSSIGNEVIAEYIARYYTPTSDFARFVYLSQVMQGAGIRLGIEAQRAAAPFCMGSLYWQFNDAWPAVSWSAIDYYGQRKALHYEARRAFRPVILVPAADGAGIRIVNDRLVSMKDLTLSVTPVRFDGSKPQQKEWQCAVSVRANSVSDACSIPLEKLLPEAEKTRMLLLYQLKDRKGTVLADYLYYARPPKDLALPQDPGLTFTTQSTERGELKVKVKAGQLVRSLYLEVSECFGRWSDNYFDLLPGEERILLFTPDEQLPQQIRLLHQHL</sequence>
<evidence type="ECO:0000259" key="20">
    <source>
        <dbReference type="Pfam" id="PF17786"/>
    </source>
</evidence>
<evidence type="ECO:0000259" key="18">
    <source>
        <dbReference type="Pfam" id="PF00703"/>
    </source>
</evidence>
<dbReference type="FunFam" id="3.20.20.80:FF:000050">
    <property type="entry name" value="Beta-mannosidase B"/>
    <property type="match status" value="1"/>
</dbReference>
<protein>
    <recommendedName>
        <fullName evidence="15">Beta-mannosidase B</fullName>
        <ecNumber evidence="6">3.2.1.25</ecNumber>
    </recommendedName>
    <alternativeName>
        <fullName evidence="16">Mannanase B</fullName>
    </alternativeName>
</protein>
<dbReference type="InterPro" id="IPR036156">
    <property type="entry name" value="Beta-gal/glucu_dom_sf"/>
</dbReference>
<keyword evidence="13" id="KW-0326">Glycosidase</keyword>
<dbReference type="GO" id="GO:0004567">
    <property type="term" value="F:beta-mannosidase activity"/>
    <property type="evidence" value="ECO:0007669"/>
    <property type="project" value="UniProtKB-EC"/>
</dbReference>
<dbReference type="InterPro" id="IPR017853">
    <property type="entry name" value="GH"/>
</dbReference>
<proteinExistence type="inferred from homology"/>
<dbReference type="InterPro" id="IPR050887">
    <property type="entry name" value="Beta-mannosidase_GH2"/>
</dbReference>
<evidence type="ECO:0000256" key="17">
    <source>
        <dbReference type="SAM" id="SignalP"/>
    </source>
</evidence>
<feature type="signal peptide" evidence="17">
    <location>
        <begin position="1"/>
        <end position="25"/>
    </location>
</feature>
<dbReference type="Gene3D" id="3.20.20.80">
    <property type="entry name" value="Glycosidases"/>
    <property type="match status" value="1"/>
</dbReference>
<dbReference type="InterPro" id="IPR041625">
    <property type="entry name" value="Beta-mannosidase_Ig"/>
</dbReference>
<comment type="subunit">
    <text evidence="5">Homodimer.</text>
</comment>
<evidence type="ECO:0000256" key="7">
    <source>
        <dbReference type="ARBA" id="ARBA00022525"/>
    </source>
</evidence>
<dbReference type="STRING" id="28115.HQ47_07875"/>
<evidence type="ECO:0000256" key="14">
    <source>
        <dbReference type="ARBA" id="ARBA00038429"/>
    </source>
</evidence>
<accession>A0A0A2E706</accession>
<keyword evidence="23" id="KW-1185">Reference proteome</keyword>
<evidence type="ECO:0000313" key="23">
    <source>
        <dbReference type="Proteomes" id="UP000030103"/>
    </source>
</evidence>
<dbReference type="OrthoDB" id="9801077at2"/>
<evidence type="ECO:0000256" key="10">
    <source>
        <dbReference type="ARBA" id="ARBA00022807"/>
    </source>
</evidence>
<evidence type="ECO:0000256" key="11">
    <source>
        <dbReference type="ARBA" id="ARBA00023026"/>
    </source>
</evidence>
<dbReference type="eggNOG" id="COG3250">
    <property type="taxonomic scope" value="Bacteria"/>
</dbReference>
<dbReference type="Pfam" id="PF00703">
    <property type="entry name" value="Glyco_hydro_2"/>
    <property type="match status" value="1"/>
</dbReference>
<feature type="domain" description="Beta-mannosidase-like galactose-binding" evidence="21">
    <location>
        <begin position="38"/>
        <end position="208"/>
    </location>
</feature>
<keyword evidence="11" id="KW-0843">Virulence</keyword>
<keyword evidence="9" id="KW-0378">Hydrolase</keyword>
<evidence type="ECO:0000259" key="19">
    <source>
        <dbReference type="Pfam" id="PF17753"/>
    </source>
</evidence>
<comment type="similarity">
    <text evidence="4">Belongs to the peptidase C25 family.</text>
</comment>
<comment type="subcellular location">
    <subcellularLocation>
        <location evidence="2">Secreted</location>
    </subcellularLocation>
</comment>
<evidence type="ECO:0000256" key="2">
    <source>
        <dbReference type="ARBA" id="ARBA00004613"/>
    </source>
</evidence>
<keyword evidence="10" id="KW-0788">Thiol protease</keyword>
<evidence type="ECO:0000256" key="16">
    <source>
        <dbReference type="ARBA" id="ARBA00041614"/>
    </source>
</evidence>
<comment type="catalytic activity">
    <reaction evidence="1">
        <text>Hydrolysis of terminal, non-reducing beta-D-mannose residues in beta-D-mannosides.</text>
        <dbReference type="EC" id="3.2.1.25"/>
    </reaction>
</comment>
<evidence type="ECO:0000256" key="13">
    <source>
        <dbReference type="ARBA" id="ARBA00023295"/>
    </source>
</evidence>
<feature type="domain" description="Beta-mannosidase Ig-fold" evidence="19">
    <location>
        <begin position="787"/>
        <end position="856"/>
    </location>
</feature>